<proteinExistence type="predicted"/>
<dbReference type="EMBL" id="LR796189">
    <property type="protein sequence ID" value="CAB4124734.1"/>
    <property type="molecule type" value="Genomic_DNA"/>
</dbReference>
<reference evidence="2" key="1">
    <citation type="submission" date="2020-04" db="EMBL/GenBank/DDBJ databases">
        <authorList>
            <person name="Chiriac C."/>
            <person name="Salcher M."/>
            <person name="Ghai R."/>
            <person name="Kavagutti S V."/>
        </authorList>
    </citation>
    <scope>NUCLEOTIDE SEQUENCE</scope>
</reference>
<evidence type="ECO:0000256" key="1">
    <source>
        <dbReference type="SAM" id="MobiDB-lite"/>
    </source>
</evidence>
<protein>
    <recommendedName>
        <fullName evidence="3">HNHc domain containing protein</fullName>
    </recommendedName>
</protein>
<feature type="compositionally biased region" description="Basic and acidic residues" evidence="1">
    <location>
        <begin position="58"/>
        <end position="69"/>
    </location>
</feature>
<feature type="region of interest" description="Disordered" evidence="1">
    <location>
        <begin position="45"/>
        <end position="69"/>
    </location>
</feature>
<evidence type="ECO:0008006" key="3">
    <source>
        <dbReference type="Google" id="ProtNLM"/>
    </source>
</evidence>
<sequence length="165" mass="19182">MKQKKIKAIKKSKKVVIKLPKLPKPKKKPKYNQNSQIRSALRRAFSRSPSVQNVKNKARSEHPQYKKDGTLAKKPAVRFECALCHKLFMGKDIACDHIIPVIDIEDSFQDWNTFIDRLWCDESNLQMVCSYKLKYNSLHDGITSCHNIKTAEEKELRKLADINKK</sequence>
<gene>
    <name evidence="2" type="ORF">UFOVP53_26</name>
</gene>
<evidence type="ECO:0000313" key="2">
    <source>
        <dbReference type="EMBL" id="CAB4124734.1"/>
    </source>
</evidence>
<organism evidence="2">
    <name type="scientific">uncultured Caudovirales phage</name>
    <dbReference type="NCBI Taxonomy" id="2100421"/>
    <lineage>
        <taxon>Viruses</taxon>
        <taxon>Duplodnaviria</taxon>
        <taxon>Heunggongvirae</taxon>
        <taxon>Uroviricota</taxon>
        <taxon>Caudoviricetes</taxon>
        <taxon>Peduoviridae</taxon>
        <taxon>Maltschvirus</taxon>
        <taxon>Maltschvirus maltsch</taxon>
    </lineage>
</organism>
<accession>A0A6J5KQM0</accession>
<name>A0A6J5KQM0_9CAUD</name>